<feature type="transmembrane region" description="Helical" evidence="6">
    <location>
        <begin position="51"/>
        <end position="76"/>
    </location>
</feature>
<feature type="transmembrane region" description="Helical" evidence="6">
    <location>
        <begin position="246"/>
        <end position="268"/>
    </location>
</feature>
<feature type="transmembrane region" description="Helical" evidence="6">
    <location>
        <begin position="112"/>
        <end position="130"/>
    </location>
</feature>
<evidence type="ECO:0000256" key="2">
    <source>
        <dbReference type="ARBA" id="ARBA00022692"/>
    </source>
</evidence>
<protein>
    <submittedName>
        <fullName evidence="8">CP family cyanate transporter-like MFS transporter</fullName>
    </submittedName>
</protein>
<name>A0ABS2KQY4_9NOCA</name>
<evidence type="ECO:0000256" key="5">
    <source>
        <dbReference type="SAM" id="MobiDB-lite"/>
    </source>
</evidence>
<feature type="transmembrane region" description="Helical" evidence="6">
    <location>
        <begin position="337"/>
        <end position="357"/>
    </location>
</feature>
<feature type="transmembrane region" description="Helical" evidence="6">
    <location>
        <begin position="88"/>
        <end position="106"/>
    </location>
</feature>
<dbReference type="Pfam" id="PF07690">
    <property type="entry name" value="MFS_1"/>
    <property type="match status" value="1"/>
</dbReference>
<evidence type="ECO:0000313" key="8">
    <source>
        <dbReference type="EMBL" id="MBM7414328.1"/>
    </source>
</evidence>
<dbReference type="InterPro" id="IPR036259">
    <property type="entry name" value="MFS_trans_sf"/>
</dbReference>
<evidence type="ECO:0000256" key="6">
    <source>
        <dbReference type="SAM" id="Phobius"/>
    </source>
</evidence>
<dbReference type="PANTHER" id="PTHR23523">
    <property type="match status" value="1"/>
</dbReference>
<keyword evidence="9" id="KW-1185">Reference proteome</keyword>
<feature type="region of interest" description="Disordered" evidence="5">
    <location>
        <begin position="207"/>
        <end position="232"/>
    </location>
</feature>
<dbReference type="InterPro" id="IPR020846">
    <property type="entry name" value="MFS_dom"/>
</dbReference>
<dbReference type="Proteomes" id="UP000703038">
    <property type="component" value="Unassembled WGS sequence"/>
</dbReference>
<feature type="transmembrane region" description="Helical" evidence="6">
    <location>
        <begin position="398"/>
        <end position="417"/>
    </location>
</feature>
<dbReference type="PROSITE" id="PS50850">
    <property type="entry name" value="MFS"/>
    <property type="match status" value="1"/>
</dbReference>
<keyword evidence="2 6" id="KW-0812">Transmembrane</keyword>
<comment type="subcellular location">
    <subcellularLocation>
        <location evidence="1">Cell membrane</location>
        <topology evidence="1">Multi-pass membrane protein</topology>
    </subcellularLocation>
</comment>
<accession>A0ABS2KQY4</accession>
<dbReference type="Gene3D" id="1.20.1250.20">
    <property type="entry name" value="MFS general substrate transporter like domains"/>
    <property type="match status" value="1"/>
</dbReference>
<feature type="domain" description="Major facilitator superfamily (MFS) profile" evidence="7">
    <location>
        <begin position="22"/>
        <end position="426"/>
    </location>
</feature>
<feature type="transmembrane region" description="Helical" evidence="6">
    <location>
        <begin position="177"/>
        <end position="196"/>
    </location>
</feature>
<keyword evidence="3 6" id="KW-1133">Transmembrane helix</keyword>
<dbReference type="EMBL" id="JAFBBK010000001">
    <property type="protein sequence ID" value="MBM7414328.1"/>
    <property type="molecule type" value="Genomic_DNA"/>
</dbReference>
<organism evidence="8 9">
    <name type="scientific">Rhodococcoides corynebacterioides</name>
    <dbReference type="NCBI Taxonomy" id="53972"/>
    <lineage>
        <taxon>Bacteria</taxon>
        <taxon>Bacillati</taxon>
        <taxon>Actinomycetota</taxon>
        <taxon>Actinomycetes</taxon>
        <taxon>Mycobacteriales</taxon>
        <taxon>Nocardiaceae</taxon>
        <taxon>Rhodococcoides</taxon>
    </lineage>
</organism>
<proteinExistence type="predicted"/>
<reference evidence="8 9" key="1">
    <citation type="submission" date="2021-01" db="EMBL/GenBank/DDBJ databases">
        <title>Genomics of switchgrass bacterial isolates.</title>
        <authorList>
            <person name="Shade A."/>
        </authorList>
    </citation>
    <scope>NUCLEOTIDE SEQUENCE [LARGE SCALE GENOMIC DNA]</scope>
    <source>
        <strain evidence="8 9">PvP111</strain>
    </source>
</reference>
<dbReference type="SUPFAM" id="SSF103473">
    <property type="entry name" value="MFS general substrate transporter"/>
    <property type="match status" value="1"/>
</dbReference>
<sequence>MTATATTAEPGSRSTLQGRLLVFAALILSAFTLRAAVTSVSPLFPRIGDDLGFGAGAIGLLGMLPTAMFALFGVLTPVIATRLGLERTALAAAALTGVGIFARAFAPGLGSLALLSAVALAGMGIGNVVIPPLVKRYFSDRLAMMSTVYICLLQLGTIVPSLTAVPVADAVGWRWSLAMWGVAAVAAVVPWTAIVLTRLTRPAAPAVRGAESPAQDAAAEAELDGPLTEPSARPVAPPVPVWRTSLGWGMAGMFAMTSMVTYSMLTWLPSLLVEAGISEGAAGASLGVFAAVGLAGSLLAPSFTSRMIDPYPIVIGCAVCYLAGFAGLLWAPATGTVLWLVLVGAGPTTFPMSLTLINLRTRTAVGSASLSGFTQGVGYTIACAGPILFGVLHENTGGWEWSFAFLTCGIAVLLVAAKAACRPRVLEDGPTRQA</sequence>
<gene>
    <name evidence="8" type="ORF">JOE42_001061</name>
</gene>
<dbReference type="RefSeq" id="WP_204867114.1">
    <property type="nucleotide sequence ID" value="NZ_JAFBBK010000001.1"/>
</dbReference>
<evidence type="ECO:0000313" key="9">
    <source>
        <dbReference type="Proteomes" id="UP000703038"/>
    </source>
</evidence>
<feature type="transmembrane region" description="Helical" evidence="6">
    <location>
        <begin position="311"/>
        <end position="331"/>
    </location>
</feature>
<evidence type="ECO:0000256" key="1">
    <source>
        <dbReference type="ARBA" id="ARBA00004651"/>
    </source>
</evidence>
<feature type="transmembrane region" description="Helical" evidence="6">
    <location>
        <begin position="142"/>
        <end position="165"/>
    </location>
</feature>
<evidence type="ECO:0000259" key="7">
    <source>
        <dbReference type="PROSITE" id="PS50850"/>
    </source>
</evidence>
<comment type="caution">
    <text evidence="8">The sequence shown here is derived from an EMBL/GenBank/DDBJ whole genome shotgun (WGS) entry which is preliminary data.</text>
</comment>
<dbReference type="InterPro" id="IPR052524">
    <property type="entry name" value="MFS_Cyanate_Porter"/>
</dbReference>
<evidence type="ECO:0000256" key="3">
    <source>
        <dbReference type="ARBA" id="ARBA00022989"/>
    </source>
</evidence>
<feature type="transmembrane region" description="Helical" evidence="6">
    <location>
        <begin position="280"/>
        <end position="299"/>
    </location>
</feature>
<dbReference type="InterPro" id="IPR011701">
    <property type="entry name" value="MFS"/>
</dbReference>
<feature type="compositionally biased region" description="Low complexity" evidence="5">
    <location>
        <begin position="210"/>
        <end position="220"/>
    </location>
</feature>
<dbReference type="PANTHER" id="PTHR23523:SF2">
    <property type="entry name" value="2-NITROIMIDAZOLE TRANSPORTER"/>
    <property type="match status" value="1"/>
</dbReference>
<evidence type="ECO:0000256" key="4">
    <source>
        <dbReference type="ARBA" id="ARBA00023136"/>
    </source>
</evidence>
<feature type="transmembrane region" description="Helical" evidence="6">
    <location>
        <begin position="369"/>
        <end position="392"/>
    </location>
</feature>
<keyword evidence="4 6" id="KW-0472">Membrane</keyword>